<sequence length="383" mass="42733">MKRINPTSTGIELFSEIIGTPTLAFPPWVNNPNKPGAVIPCRYTIKIPATIAPDVKDIMCKHLGYDLVNDIVKFHEVFTPPTSPSHYPDSPDWKCCNIWPPEDRHHLSGRMGKLNVSGATDTDSITFSDLDFSDVILPDNTDVLDKETIEDHNNIDLEGILRQLSSLHEWSKIDDKSRGLLCDIATKLGSLINLDLYEDGKSLQHDYRNQNLDKNEWVSHRNPLLLNFLQSATGCDKASTYGNVKKFNAFTHLLEQVYYSRNLKLITPFAFQRNVVSYSLTNSKICTNLTGNWESSGCYSSVHDYICADADPIKCPEGYVHCAIDNNQKVGRSSGRITEGSKVPVDVSTSVSNFKISDNTTFHNNESFAPSAWQNFGVGALAL</sequence>
<comment type="caution">
    <text evidence="1">The sequence shown here is derived from an EMBL/GenBank/DDBJ whole genome shotgun (WGS) entry which is preliminary data.</text>
</comment>
<reference evidence="1" key="1">
    <citation type="submission" date="2021-03" db="EMBL/GenBank/DDBJ databases">
        <authorList>
            <person name="Bekaert M."/>
        </authorList>
    </citation>
    <scope>NUCLEOTIDE SEQUENCE</scope>
</reference>
<evidence type="ECO:0000313" key="1">
    <source>
        <dbReference type="EMBL" id="CAG2252284.1"/>
    </source>
</evidence>
<protein>
    <submittedName>
        <fullName evidence="1">Uncharacterized protein</fullName>
    </submittedName>
</protein>
<dbReference type="OrthoDB" id="10437550at2759"/>
<gene>
    <name evidence="1" type="ORF">MEDL_63885</name>
</gene>
<evidence type="ECO:0000313" key="2">
    <source>
        <dbReference type="Proteomes" id="UP000683360"/>
    </source>
</evidence>
<name>A0A8S3V3A4_MYTED</name>
<dbReference type="EMBL" id="CAJPWZ010003114">
    <property type="protein sequence ID" value="CAG2252284.1"/>
    <property type="molecule type" value="Genomic_DNA"/>
</dbReference>
<accession>A0A8S3V3A4</accession>
<keyword evidence="2" id="KW-1185">Reference proteome</keyword>
<proteinExistence type="predicted"/>
<dbReference type="AlphaFoldDB" id="A0A8S3V3A4"/>
<dbReference type="Proteomes" id="UP000683360">
    <property type="component" value="Unassembled WGS sequence"/>
</dbReference>
<organism evidence="1 2">
    <name type="scientific">Mytilus edulis</name>
    <name type="common">Blue mussel</name>
    <dbReference type="NCBI Taxonomy" id="6550"/>
    <lineage>
        <taxon>Eukaryota</taxon>
        <taxon>Metazoa</taxon>
        <taxon>Spiralia</taxon>
        <taxon>Lophotrochozoa</taxon>
        <taxon>Mollusca</taxon>
        <taxon>Bivalvia</taxon>
        <taxon>Autobranchia</taxon>
        <taxon>Pteriomorphia</taxon>
        <taxon>Mytilida</taxon>
        <taxon>Mytiloidea</taxon>
        <taxon>Mytilidae</taxon>
        <taxon>Mytilinae</taxon>
        <taxon>Mytilus</taxon>
    </lineage>
</organism>